<dbReference type="Proteomes" id="UP000441354">
    <property type="component" value="Unassembled WGS sequence"/>
</dbReference>
<keyword evidence="3" id="KW-1185">Reference proteome</keyword>
<proteinExistence type="predicted"/>
<feature type="coiled-coil region" evidence="1">
    <location>
        <begin position="28"/>
        <end position="62"/>
    </location>
</feature>
<evidence type="ECO:0000256" key="1">
    <source>
        <dbReference type="SAM" id="Coils"/>
    </source>
</evidence>
<dbReference type="RefSeq" id="WP_151573585.1">
    <property type="nucleotide sequence ID" value="NZ_WBOT01000002.1"/>
</dbReference>
<evidence type="ECO:0000313" key="3">
    <source>
        <dbReference type="Proteomes" id="UP000441354"/>
    </source>
</evidence>
<comment type="caution">
    <text evidence="2">The sequence shown here is derived from an EMBL/GenBank/DDBJ whole genome shotgun (WGS) entry which is preliminary data.</text>
</comment>
<sequence>MEKNAAIECLKEEKLNLLENGNHLDHLIQQYSKKIDEFNLRKHKIKNEINEVDQAIARLLNH</sequence>
<keyword evidence="1" id="KW-0175">Coiled coil</keyword>
<name>A0A7V7UWJ2_9BACI</name>
<reference evidence="2 3" key="1">
    <citation type="journal article" date="2014" name="Arch. Microbiol.">
        <title>Bacillus mesophilum sp. nov., strain IITR-54T, a novel 4-chlorobiphenyl dechlorinating bacterium.</title>
        <authorList>
            <person name="Manickam N."/>
            <person name="Singh N.K."/>
            <person name="Bajaj A."/>
            <person name="Kumar R.M."/>
            <person name="Kaur G."/>
            <person name="Kaur N."/>
            <person name="Bala M."/>
            <person name="Kumar A."/>
            <person name="Mayilraj S."/>
        </authorList>
    </citation>
    <scope>NUCLEOTIDE SEQUENCE [LARGE SCALE GENOMIC DNA]</scope>
    <source>
        <strain evidence="2 3">IITR-54</strain>
    </source>
</reference>
<protein>
    <submittedName>
        <fullName evidence="2">Uncharacterized protein</fullName>
    </submittedName>
</protein>
<gene>
    <name evidence="2" type="ORF">F7732_09380</name>
</gene>
<accession>A0A7V7UWJ2</accession>
<organism evidence="2 3">
    <name type="scientific">Bacillus mesophilum</name>
    <dbReference type="NCBI Taxonomy" id="1071718"/>
    <lineage>
        <taxon>Bacteria</taxon>
        <taxon>Bacillati</taxon>
        <taxon>Bacillota</taxon>
        <taxon>Bacilli</taxon>
        <taxon>Bacillales</taxon>
        <taxon>Bacillaceae</taxon>
        <taxon>Bacillus</taxon>
    </lineage>
</organism>
<dbReference type="EMBL" id="WBOT01000002">
    <property type="protein sequence ID" value="KAB2334271.1"/>
    <property type="molecule type" value="Genomic_DNA"/>
</dbReference>
<dbReference type="AlphaFoldDB" id="A0A7V7UWJ2"/>
<evidence type="ECO:0000313" key="2">
    <source>
        <dbReference type="EMBL" id="KAB2334271.1"/>
    </source>
</evidence>